<accession>A0AAW1K9V5</accession>
<evidence type="ECO:0000313" key="4">
    <source>
        <dbReference type="Proteomes" id="UP001443914"/>
    </source>
</evidence>
<sequence length="132" mass="14964">MSIVSIFMVLLFVSMHACYARHSPSFGIYNKGMANAETKLAHEMDIKSIRISETTKETFSEDISLSRSTTFDESQITIQTQGLEGRERKMIESETHETKEPSGATEDEAIEDAVVMDYVTPHRKSPIHNNRH</sequence>
<keyword evidence="2" id="KW-0732">Signal</keyword>
<proteinExistence type="predicted"/>
<dbReference type="InterPro" id="IPR053313">
    <property type="entry name" value="RGF"/>
</dbReference>
<feature type="region of interest" description="Disordered" evidence="1">
    <location>
        <begin position="70"/>
        <end position="110"/>
    </location>
</feature>
<dbReference type="AlphaFoldDB" id="A0AAW1K9V5"/>
<feature type="compositionally biased region" description="Polar residues" evidence="1">
    <location>
        <begin position="70"/>
        <end position="82"/>
    </location>
</feature>
<feature type="chain" id="PRO_5043968328" evidence="2">
    <location>
        <begin position="21"/>
        <end position="132"/>
    </location>
</feature>
<feature type="compositionally biased region" description="Basic and acidic residues" evidence="1">
    <location>
        <begin position="84"/>
        <end position="100"/>
    </location>
</feature>
<evidence type="ECO:0000313" key="3">
    <source>
        <dbReference type="EMBL" id="KAK9716401.1"/>
    </source>
</evidence>
<protein>
    <submittedName>
        <fullName evidence="3">Uncharacterized protein</fullName>
    </submittedName>
</protein>
<keyword evidence="4" id="KW-1185">Reference proteome</keyword>
<dbReference type="PANTHER" id="PTHR34961:SF7">
    <property type="entry name" value="TRANSMEMBRANE PROTEIN"/>
    <property type="match status" value="1"/>
</dbReference>
<dbReference type="EMBL" id="JBDFQZ010000006">
    <property type="protein sequence ID" value="KAK9716401.1"/>
    <property type="molecule type" value="Genomic_DNA"/>
</dbReference>
<reference evidence="3" key="1">
    <citation type="submission" date="2024-03" db="EMBL/GenBank/DDBJ databases">
        <title>WGS assembly of Saponaria officinalis var. Norfolk2.</title>
        <authorList>
            <person name="Jenkins J."/>
            <person name="Shu S."/>
            <person name="Grimwood J."/>
            <person name="Barry K."/>
            <person name="Goodstein D."/>
            <person name="Schmutz J."/>
            <person name="Leebens-Mack J."/>
            <person name="Osbourn A."/>
        </authorList>
    </citation>
    <scope>NUCLEOTIDE SEQUENCE [LARGE SCALE GENOMIC DNA]</scope>
    <source>
        <strain evidence="3">JIC</strain>
    </source>
</reference>
<dbReference type="PANTHER" id="PTHR34961">
    <property type="entry name" value="TRANSMEMBRANE PROTEIN"/>
    <property type="match status" value="1"/>
</dbReference>
<gene>
    <name evidence="3" type="ORF">RND81_06G230200</name>
</gene>
<feature type="signal peptide" evidence="2">
    <location>
        <begin position="1"/>
        <end position="20"/>
    </location>
</feature>
<evidence type="ECO:0000256" key="1">
    <source>
        <dbReference type="SAM" id="MobiDB-lite"/>
    </source>
</evidence>
<name>A0AAW1K9V5_SAPOF</name>
<comment type="caution">
    <text evidence="3">The sequence shown here is derived from an EMBL/GenBank/DDBJ whole genome shotgun (WGS) entry which is preliminary data.</text>
</comment>
<evidence type="ECO:0000256" key="2">
    <source>
        <dbReference type="SAM" id="SignalP"/>
    </source>
</evidence>
<organism evidence="3 4">
    <name type="scientific">Saponaria officinalis</name>
    <name type="common">Common soapwort</name>
    <name type="synonym">Lychnis saponaria</name>
    <dbReference type="NCBI Taxonomy" id="3572"/>
    <lineage>
        <taxon>Eukaryota</taxon>
        <taxon>Viridiplantae</taxon>
        <taxon>Streptophyta</taxon>
        <taxon>Embryophyta</taxon>
        <taxon>Tracheophyta</taxon>
        <taxon>Spermatophyta</taxon>
        <taxon>Magnoliopsida</taxon>
        <taxon>eudicotyledons</taxon>
        <taxon>Gunneridae</taxon>
        <taxon>Pentapetalae</taxon>
        <taxon>Caryophyllales</taxon>
        <taxon>Caryophyllaceae</taxon>
        <taxon>Caryophylleae</taxon>
        <taxon>Saponaria</taxon>
    </lineage>
</organism>
<dbReference type="Proteomes" id="UP001443914">
    <property type="component" value="Unassembled WGS sequence"/>
</dbReference>